<accession>A0ABV4UIA6</accession>
<dbReference type="RefSeq" id="WP_373970403.1">
    <property type="nucleotide sequence ID" value="NZ_JBHDLJ010000001.1"/>
</dbReference>
<feature type="transmembrane region" description="Helical" evidence="1">
    <location>
        <begin position="39"/>
        <end position="58"/>
    </location>
</feature>
<protein>
    <submittedName>
        <fullName evidence="2">Uncharacterized protein</fullName>
    </submittedName>
</protein>
<comment type="caution">
    <text evidence="2">The sequence shown here is derived from an EMBL/GenBank/DDBJ whole genome shotgun (WGS) entry which is preliminary data.</text>
</comment>
<keyword evidence="1" id="KW-0812">Transmembrane</keyword>
<keyword evidence="1" id="KW-0472">Membrane</keyword>
<evidence type="ECO:0000256" key="1">
    <source>
        <dbReference type="SAM" id="Phobius"/>
    </source>
</evidence>
<evidence type="ECO:0000313" key="2">
    <source>
        <dbReference type="EMBL" id="MFB0833240.1"/>
    </source>
</evidence>
<feature type="transmembrane region" description="Helical" evidence="1">
    <location>
        <begin position="12"/>
        <end position="33"/>
    </location>
</feature>
<organism evidence="2 3">
    <name type="scientific">Arthrobacter halodurans</name>
    <dbReference type="NCBI Taxonomy" id="516699"/>
    <lineage>
        <taxon>Bacteria</taxon>
        <taxon>Bacillati</taxon>
        <taxon>Actinomycetota</taxon>
        <taxon>Actinomycetes</taxon>
        <taxon>Micrococcales</taxon>
        <taxon>Micrococcaceae</taxon>
        <taxon>Arthrobacter</taxon>
    </lineage>
</organism>
<reference evidence="2 3" key="1">
    <citation type="submission" date="2024-09" db="EMBL/GenBank/DDBJ databases">
        <authorList>
            <person name="Salinas-Garcia M.A."/>
            <person name="Prieme A."/>
        </authorList>
    </citation>
    <scope>NUCLEOTIDE SEQUENCE [LARGE SCALE GENOMIC DNA]</scope>
    <source>
        <strain evidence="2 3">DSM 21081</strain>
    </source>
</reference>
<gene>
    <name evidence="2" type="ORF">ACETWP_01450</name>
</gene>
<keyword evidence="3" id="KW-1185">Reference proteome</keyword>
<proteinExistence type="predicted"/>
<name>A0ABV4UIA6_9MICC</name>
<keyword evidence="1" id="KW-1133">Transmembrane helix</keyword>
<dbReference type="Proteomes" id="UP001575652">
    <property type="component" value="Unassembled WGS sequence"/>
</dbReference>
<sequence length="165" mass="16447">MGARPGAPARRVGWAVPACLGAVALAFGTYAGIDPGHAAVFTAAGVCLGFVYALLALWGPTRRQPLRPSVPPTGNEAFRGMSFAMLSGRLDRQGAAAATLAQALATATALAGGDPGAIGPASARLAGDLAADRGPEPRLAAAAAGEIRRWLAERHTAPSAGKGTP</sequence>
<dbReference type="EMBL" id="JBHDLJ010000001">
    <property type="protein sequence ID" value="MFB0833240.1"/>
    <property type="molecule type" value="Genomic_DNA"/>
</dbReference>
<evidence type="ECO:0000313" key="3">
    <source>
        <dbReference type="Proteomes" id="UP001575652"/>
    </source>
</evidence>